<sequence length="228" mass="25435">MTALILSAITISFLHTISGPDHYLPFIVLSRSRNWSMYKTVGLTVVCGLGHILSSVVIGLIGVALGWQLAKLTWFQEMRGDISSWALLLFGLIYLIWGIWNAYADKPHKHFDVYDDSVYVYEHRHGRPVYPQQRVKVTPLVLLAIFVMGPSEPLVPLLFYSGANNSVFEIGVVVAVFALATVLTMLAMVLLGMYGFSFFRTDKLERYMHAISGAVVTICGVGMIFLGW</sequence>
<feature type="transmembrane region" description="Helical" evidence="1">
    <location>
        <begin position="172"/>
        <end position="195"/>
    </location>
</feature>
<evidence type="ECO:0000259" key="2">
    <source>
        <dbReference type="Pfam" id="PF13386"/>
    </source>
</evidence>
<accession>A0A1Q5P8C2</accession>
<dbReference type="OrthoDB" id="9782403at2"/>
<keyword evidence="4" id="KW-1185">Reference proteome</keyword>
<evidence type="ECO:0000313" key="3">
    <source>
        <dbReference type="EMBL" id="OKL38519.1"/>
    </source>
</evidence>
<name>A0A1Q5P8C2_9BACT</name>
<dbReference type="PANTHER" id="PTHR36394:SF1">
    <property type="entry name" value="OS01G0277700 PROTEIN"/>
    <property type="match status" value="1"/>
</dbReference>
<protein>
    <recommendedName>
        <fullName evidence="2">Urease accessory protein UreH-like transmembrane domain-containing protein</fullName>
    </recommendedName>
</protein>
<feature type="domain" description="Urease accessory protein UreH-like transmembrane" evidence="2">
    <location>
        <begin position="44"/>
        <end position="221"/>
    </location>
</feature>
<dbReference type="RefSeq" id="WP_073854392.1">
    <property type="nucleotide sequence ID" value="NZ_LVWA01000012.1"/>
</dbReference>
<reference evidence="3 4" key="1">
    <citation type="submission" date="2016-03" db="EMBL/GenBank/DDBJ databases">
        <title>Genome sequence of Pontibacter sp. nov., of the family cytophagaceae, isolated from marine sediment of the Yellow Sea, China.</title>
        <authorList>
            <person name="Zhang G."/>
            <person name="Zhang R."/>
        </authorList>
    </citation>
    <scope>NUCLEOTIDE SEQUENCE [LARGE SCALE GENOMIC DNA]</scope>
    <source>
        <strain evidence="3 4">S10-8</strain>
    </source>
</reference>
<feature type="transmembrane region" description="Helical" evidence="1">
    <location>
        <begin position="140"/>
        <end position="160"/>
    </location>
</feature>
<feature type="transmembrane region" description="Helical" evidence="1">
    <location>
        <begin position="207"/>
        <end position="226"/>
    </location>
</feature>
<dbReference type="Pfam" id="PF13386">
    <property type="entry name" value="DsbD_2"/>
    <property type="match status" value="1"/>
</dbReference>
<keyword evidence="1" id="KW-0812">Transmembrane</keyword>
<dbReference type="PANTHER" id="PTHR36394">
    <property type="entry name" value="OS01G0277700 PROTEIN"/>
    <property type="match status" value="1"/>
</dbReference>
<dbReference type="EMBL" id="LVWA01000012">
    <property type="protein sequence ID" value="OKL38519.1"/>
    <property type="molecule type" value="Genomic_DNA"/>
</dbReference>
<dbReference type="STRING" id="1797110.A3841_05020"/>
<feature type="transmembrane region" description="Helical" evidence="1">
    <location>
        <begin position="82"/>
        <end position="100"/>
    </location>
</feature>
<evidence type="ECO:0000313" key="4">
    <source>
        <dbReference type="Proteomes" id="UP000186551"/>
    </source>
</evidence>
<organism evidence="3 4">
    <name type="scientific">Pontibacter flavimaris</name>
    <dbReference type="NCBI Taxonomy" id="1797110"/>
    <lineage>
        <taxon>Bacteria</taxon>
        <taxon>Pseudomonadati</taxon>
        <taxon>Bacteroidota</taxon>
        <taxon>Cytophagia</taxon>
        <taxon>Cytophagales</taxon>
        <taxon>Hymenobacteraceae</taxon>
        <taxon>Pontibacter</taxon>
    </lineage>
</organism>
<proteinExistence type="predicted"/>
<keyword evidence="1" id="KW-1133">Transmembrane helix</keyword>
<feature type="transmembrane region" description="Helical" evidence="1">
    <location>
        <begin position="42"/>
        <end position="70"/>
    </location>
</feature>
<gene>
    <name evidence="3" type="ORF">A3841_05020</name>
</gene>
<dbReference type="InterPro" id="IPR039447">
    <property type="entry name" value="UreH-like_TM_dom"/>
</dbReference>
<dbReference type="Proteomes" id="UP000186551">
    <property type="component" value="Unassembled WGS sequence"/>
</dbReference>
<comment type="caution">
    <text evidence="3">The sequence shown here is derived from an EMBL/GenBank/DDBJ whole genome shotgun (WGS) entry which is preliminary data.</text>
</comment>
<dbReference type="AlphaFoldDB" id="A0A1Q5P8C2"/>
<evidence type="ECO:0000256" key="1">
    <source>
        <dbReference type="SAM" id="Phobius"/>
    </source>
</evidence>
<keyword evidence="1" id="KW-0472">Membrane</keyword>